<sequence length="958" mass="107187">MRAIFCIPCFTASVVPDLENTTTRALLTSHKDETRPDAEEADLAKPTVKEYVGEAARDFFVVIEAVADNIPIPGVKEAVKIAGNLIQACDDSLATLKRAGELKERIKTLVAILVNELKDKKAEEIQEKLKEDVHALEQNLTYIQERLDEIASQHTFLVVFFRSLNEEKVRKCVDRLNNSLENFYLVREINNSNLLGDLENQIRAYYGKLDHVQETVDAIRFDMEQMKFMLQRRFPGASLPGYAVSNGIMPSNTRIFHGREKVVNDLAAFFTQTSRPRVCIMGPGGMGKTSTALAIMAHPDVKKSFPDRNQVWVPCANATSVYLLLETLCLALGIRALGENPFADITEMLAGSFHPLILLLDNFETPWDIDGPQARSQVEEILCAIENIPHIALLVTMRSSSPPSKERIAWHPLDLHAVDREAAIQIYLDVLGDANKNSHELRDDPALLSLLEMIGHMPLAITLMANVAQLGLSPTELVEKYIQRGTAMLSPSGEDAKHNMDLCISLSVDSIRMKKVPEALNLLATLAMLPGGATFKTLDTLWASDYNDIALALKTLQERSLVIQQDSTFLVLPVIRRYILEPSRFPKNVRESLVDVACGFLARHTFNPRINGSQYVEYLKAISAEETNLQSILLDTTVPTPPLIEALITLARHQEATRPRTKVIEHALKLLGGLESDNLTKLLGLALKCQGDIFHFQDSNDRALASLTQARDLFLSINDRTEVAECNLKMWYILRNTSPDYNSSDHEAIITETQAEFESANDRYGIAICLVEHGELLGDVQALTLAREIFVEFNDLPRVAVTAYQIAALHYLYDDLEQAKLWAETAINQFKDIGRHDARPTYTLGRILIAEGAFDEALSKMGTCLEGKYYGGHHEVADTLVEMGRAWAKMGKKEDAQAAFEESIAYFAKSNANDKYSAEGSTKCKYFIRKLWDPEAAPTEEELYAVKEWYTQSIEELL</sequence>
<dbReference type="GO" id="GO:0007166">
    <property type="term" value="P:cell surface receptor signaling pathway"/>
    <property type="evidence" value="ECO:0007669"/>
    <property type="project" value="InterPro"/>
</dbReference>
<dbReference type="SUPFAM" id="SSF48452">
    <property type="entry name" value="TPR-like"/>
    <property type="match status" value="1"/>
</dbReference>
<protein>
    <submittedName>
        <fullName evidence="2">Uncharacterized protein</fullName>
    </submittedName>
</protein>
<keyword evidence="1" id="KW-0175">Coiled coil</keyword>
<feature type="coiled-coil region" evidence="1">
    <location>
        <begin position="119"/>
        <end position="146"/>
    </location>
</feature>
<reference evidence="2" key="2">
    <citation type="submission" date="2021-10" db="EMBL/GenBank/DDBJ databases">
        <title>Phylogenomics reveals ancestral predisposition of the termite-cultivated fungus Termitomyces towards a domesticated lifestyle.</title>
        <authorList>
            <person name="Auxier B."/>
            <person name="Grum-Grzhimaylo A."/>
            <person name="Cardenas M.E."/>
            <person name="Lodge J.D."/>
            <person name="Laessoe T."/>
            <person name="Pedersen O."/>
            <person name="Smith M.E."/>
            <person name="Kuyper T.W."/>
            <person name="Franco-Molano E.A."/>
            <person name="Baroni T.J."/>
            <person name="Aanen D.K."/>
        </authorList>
    </citation>
    <scope>NUCLEOTIDE SEQUENCE</scope>
    <source>
        <strain evidence="2">D49</strain>
    </source>
</reference>
<evidence type="ECO:0000313" key="3">
    <source>
        <dbReference type="Proteomes" id="UP000717328"/>
    </source>
</evidence>
<dbReference type="AlphaFoldDB" id="A0A9P7GSY6"/>
<dbReference type="Proteomes" id="UP000717328">
    <property type="component" value="Unassembled WGS sequence"/>
</dbReference>
<proteinExistence type="predicted"/>
<dbReference type="Gene3D" id="1.25.40.10">
    <property type="entry name" value="Tetratricopeptide repeat domain"/>
    <property type="match status" value="1"/>
</dbReference>
<comment type="caution">
    <text evidence="2">The sequence shown here is derived from an EMBL/GenBank/DDBJ whole genome shotgun (WGS) entry which is preliminary data.</text>
</comment>
<dbReference type="InterPro" id="IPR027417">
    <property type="entry name" value="P-loop_NTPase"/>
</dbReference>
<dbReference type="PANTHER" id="PTHR47691">
    <property type="entry name" value="REGULATOR-RELATED"/>
    <property type="match status" value="1"/>
</dbReference>
<dbReference type="InterPro" id="IPR059179">
    <property type="entry name" value="MLKL-like_MCAfunc"/>
</dbReference>
<dbReference type="InterPro" id="IPR011990">
    <property type="entry name" value="TPR-like_helical_dom_sf"/>
</dbReference>
<dbReference type="Gene3D" id="3.40.50.300">
    <property type="entry name" value="P-loop containing nucleotide triphosphate hydrolases"/>
    <property type="match status" value="1"/>
</dbReference>
<gene>
    <name evidence="2" type="ORF">H0H81_009075</name>
</gene>
<accession>A0A9P7GSY6</accession>
<keyword evidence="3" id="KW-1185">Reference proteome</keyword>
<reference evidence="2" key="1">
    <citation type="submission" date="2021-02" db="EMBL/GenBank/DDBJ databases">
        <authorList>
            <person name="Nieuwenhuis M."/>
            <person name="Van De Peppel L.J.J."/>
        </authorList>
    </citation>
    <scope>NUCLEOTIDE SEQUENCE</scope>
    <source>
        <strain evidence="2">D49</strain>
    </source>
</reference>
<evidence type="ECO:0000256" key="1">
    <source>
        <dbReference type="SAM" id="Coils"/>
    </source>
</evidence>
<dbReference type="SUPFAM" id="SSF52540">
    <property type="entry name" value="P-loop containing nucleoside triphosphate hydrolases"/>
    <property type="match status" value="1"/>
</dbReference>
<evidence type="ECO:0000313" key="2">
    <source>
        <dbReference type="EMBL" id="KAG5653958.1"/>
    </source>
</evidence>
<dbReference type="Gene3D" id="1.20.930.20">
    <property type="entry name" value="Adaptor protein Cbl, N-terminal domain"/>
    <property type="match status" value="1"/>
</dbReference>
<name>A0A9P7GSY6_9AGAR</name>
<dbReference type="OrthoDB" id="3052556at2759"/>
<dbReference type="EMBL" id="JABCKI010000026">
    <property type="protein sequence ID" value="KAG5653958.1"/>
    <property type="molecule type" value="Genomic_DNA"/>
</dbReference>
<dbReference type="InterPro" id="IPR036537">
    <property type="entry name" value="Adaptor_Cbl_N_dom_sf"/>
</dbReference>
<organism evidence="2 3">
    <name type="scientific">Sphagnurus paluster</name>
    <dbReference type="NCBI Taxonomy" id="117069"/>
    <lineage>
        <taxon>Eukaryota</taxon>
        <taxon>Fungi</taxon>
        <taxon>Dikarya</taxon>
        <taxon>Basidiomycota</taxon>
        <taxon>Agaricomycotina</taxon>
        <taxon>Agaricomycetes</taxon>
        <taxon>Agaricomycetidae</taxon>
        <taxon>Agaricales</taxon>
        <taxon>Tricholomatineae</taxon>
        <taxon>Lyophyllaceae</taxon>
        <taxon>Sphagnurus</taxon>
    </lineage>
</organism>
<dbReference type="PANTHER" id="PTHR47691:SF3">
    <property type="entry name" value="HTH-TYPE TRANSCRIPTIONAL REGULATOR RV0890C-RELATED"/>
    <property type="match status" value="1"/>
</dbReference>
<dbReference type="CDD" id="cd21037">
    <property type="entry name" value="MLKL_NTD"/>
    <property type="match status" value="1"/>
</dbReference>